<dbReference type="GeneID" id="20340528"/>
<accession>J3NFM5</accession>
<organism evidence="1">
    <name type="scientific">Gaeumannomyces tritici (strain R3-111a-1)</name>
    <name type="common">Wheat and barley take-all root rot fungus</name>
    <name type="synonym">Gaeumannomyces graminis var. tritici</name>
    <dbReference type="NCBI Taxonomy" id="644352"/>
    <lineage>
        <taxon>Eukaryota</taxon>
        <taxon>Fungi</taxon>
        <taxon>Dikarya</taxon>
        <taxon>Ascomycota</taxon>
        <taxon>Pezizomycotina</taxon>
        <taxon>Sordariomycetes</taxon>
        <taxon>Sordariomycetidae</taxon>
        <taxon>Magnaporthales</taxon>
        <taxon>Magnaporthaceae</taxon>
        <taxon>Gaeumannomyces</taxon>
    </lineage>
</organism>
<reference evidence="2" key="4">
    <citation type="journal article" date="2015" name="G3 (Bethesda)">
        <title>Genome sequences of three phytopathogenic species of the Magnaporthaceae family of fungi.</title>
        <authorList>
            <person name="Okagaki L.H."/>
            <person name="Nunes C.C."/>
            <person name="Sailsbery J."/>
            <person name="Clay B."/>
            <person name="Brown D."/>
            <person name="John T."/>
            <person name="Oh Y."/>
            <person name="Young N."/>
            <person name="Fitzgerald M."/>
            <person name="Haas B.J."/>
            <person name="Zeng Q."/>
            <person name="Young S."/>
            <person name="Adiconis X."/>
            <person name="Fan L."/>
            <person name="Levin J.Z."/>
            <person name="Mitchell T.K."/>
            <person name="Okubara P.A."/>
            <person name="Farman M.L."/>
            <person name="Kohn L.M."/>
            <person name="Birren B."/>
            <person name="Ma L.-J."/>
            <person name="Dean R.A."/>
        </authorList>
    </citation>
    <scope>NUCLEOTIDE SEQUENCE</scope>
    <source>
        <strain evidence="2">R3-111a-1</strain>
    </source>
</reference>
<dbReference type="Proteomes" id="UP000006039">
    <property type="component" value="Unassembled WGS sequence"/>
</dbReference>
<dbReference type="EnsemblFungi" id="EJT80065">
    <property type="protein sequence ID" value="EJT80065"/>
    <property type="gene ID" value="GGTG_00070"/>
</dbReference>
<dbReference type="RefSeq" id="XP_009216074.1">
    <property type="nucleotide sequence ID" value="XM_009217810.1"/>
</dbReference>
<evidence type="ECO:0000313" key="2">
    <source>
        <dbReference type="EnsemblFungi" id="EJT80065"/>
    </source>
</evidence>
<evidence type="ECO:0000313" key="3">
    <source>
        <dbReference type="Proteomes" id="UP000006039"/>
    </source>
</evidence>
<reference evidence="1" key="2">
    <citation type="submission" date="2010-07" db="EMBL/GenBank/DDBJ databases">
        <authorList>
            <consortium name="The Broad Institute Genome Sequencing Platform"/>
            <consortium name="Broad Institute Genome Sequencing Center for Infectious Disease"/>
            <person name="Ma L.-J."/>
            <person name="Dead R."/>
            <person name="Young S."/>
            <person name="Zeng Q."/>
            <person name="Koehrsen M."/>
            <person name="Alvarado L."/>
            <person name="Berlin A."/>
            <person name="Chapman S.B."/>
            <person name="Chen Z."/>
            <person name="Freedman E."/>
            <person name="Gellesch M."/>
            <person name="Goldberg J."/>
            <person name="Griggs A."/>
            <person name="Gujja S."/>
            <person name="Heilman E.R."/>
            <person name="Heiman D."/>
            <person name="Hepburn T."/>
            <person name="Howarth C."/>
            <person name="Jen D."/>
            <person name="Larson L."/>
            <person name="Mehta T."/>
            <person name="Neiman D."/>
            <person name="Pearson M."/>
            <person name="Roberts A."/>
            <person name="Saif S."/>
            <person name="Shea T."/>
            <person name="Shenoy N."/>
            <person name="Sisk P."/>
            <person name="Stolte C."/>
            <person name="Sykes S."/>
            <person name="Walk T."/>
            <person name="White J."/>
            <person name="Yandava C."/>
            <person name="Haas B."/>
            <person name="Nusbaum C."/>
            <person name="Birren B."/>
        </authorList>
    </citation>
    <scope>NUCLEOTIDE SEQUENCE</scope>
    <source>
        <strain evidence="1">R3-111a-1</strain>
    </source>
</reference>
<reference evidence="2" key="5">
    <citation type="submission" date="2018-04" db="UniProtKB">
        <authorList>
            <consortium name="EnsemblFungi"/>
        </authorList>
    </citation>
    <scope>IDENTIFICATION</scope>
    <source>
        <strain evidence="2">R3-111a-1</strain>
    </source>
</reference>
<sequence length="94" mass="10831">MWAIAGPNYNSRFNTFCANVLAETRSWDNWEAVKGLGYPSYKYMDYDCQRKYQADPRALTTLCDCQTRGSVTSPAGHPFSGVWCRQQYSRCRPD</sequence>
<dbReference type="VEuPathDB" id="FungiDB:GGTG_00070"/>
<proteinExistence type="predicted"/>
<dbReference type="HOGENOM" id="CLU_2386270_0_0_1"/>
<dbReference type="EMBL" id="GL385395">
    <property type="protein sequence ID" value="EJT80065.1"/>
    <property type="molecule type" value="Genomic_DNA"/>
</dbReference>
<protein>
    <submittedName>
        <fullName evidence="1 2">Uncharacterized protein</fullName>
    </submittedName>
</protein>
<dbReference type="AlphaFoldDB" id="J3NFM5"/>
<name>J3NFM5_GAET3</name>
<reference evidence="3" key="1">
    <citation type="submission" date="2010-07" db="EMBL/GenBank/DDBJ databases">
        <title>The genome sequence of Gaeumannomyces graminis var. tritici strain R3-111a-1.</title>
        <authorList>
            <consortium name="The Broad Institute Genome Sequencing Platform"/>
            <person name="Ma L.-J."/>
            <person name="Dead R."/>
            <person name="Young S."/>
            <person name="Zeng Q."/>
            <person name="Koehrsen M."/>
            <person name="Alvarado L."/>
            <person name="Berlin A."/>
            <person name="Chapman S.B."/>
            <person name="Chen Z."/>
            <person name="Freedman E."/>
            <person name="Gellesch M."/>
            <person name="Goldberg J."/>
            <person name="Griggs A."/>
            <person name="Gujja S."/>
            <person name="Heilman E.R."/>
            <person name="Heiman D."/>
            <person name="Hepburn T."/>
            <person name="Howarth C."/>
            <person name="Jen D."/>
            <person name="Larson L."/>
            <person name="Mehta T."/>
            <person name="Neiman D."/>
            <person name="Pearson M."/>
            <person name="Roberts A."/>
            <person name="Saif S."/>
            <person name="Shea T."/>
            <person name="Shenoy N."/>
            <person name="Sisk P."/>
            <person name="Stolte C."/>
            <person name="Sykes S."/>
            <person name="Walk T."/>
            <person name="White J."/>
            <person name="Yandava C."/>
            <person name="Haas B."/>
            <person name="Nusbaum C."/>
            <person name="Birren B."/>
        </authorList>
    </citation>
    <scope>NUCLEOTIDE SEQUENCE [LARGE SCALE GENOMIC DNA]</scope>
    <source>
        <strain evidence="3">R3-111a-1</strain>
    </source>
</reference>
<evidence type="ECO:0000313" key="1">
    <source>
        <dbReference type="EMBL" id="EJT80065.1"/>
    </source>
</evidence>
<keyword evidence="3" id="KW-1185">Reference proteome</keyword>
<reference evidence="1" key="3">
    <citation type="submission" date="2010-09" db="EMBL/GenBank/DDBJ databases">
        <title>Annotation of Gaeumannomyces graminis var. tritici R3-111a-1.</title>
        <authorList>
            <consortium name="The Broad Institute Genome Sequencing Platform"/>
            <person name="Ma L.-J."/>
            <person name="Dead R."/>
            <person name="Young S.K."/>
            <person name="Zeng Q."/>
            <person name="Gargeya S."/>
            <person name="Fitzgerald M."/>
            <person name="Haas B."/>
            <person name="Abouelleil A."/>
            <person name="Alvarado L."/>
            <person name="Arachchi H.M."/>
            <person name="Berlin A."/>
            <person name="Brown A."/>
            <person name="Chapman S.B."/>
            <person name="Chen Z."/>
            <person name="Dunbar C."/>
            <person name="Freedman E."/>
            <person name="Gearin G."/>
            <person name="Gellesch M."/>
            <person name="Goldberg J."/>
            <person name="Griggs A."/>
            <person name="Gujja S."/>
            <person name="Heiman D."/>
            <person name="Howarth C."/>
            <person name="Larson L."/>
            <person name="Lui A."/>
            <person name="MacDonald P.J.P."/>
            <person name="Mehta T."/>
            <person name="Montmayeur A."/>
            <person name="Murphy C."/>
            <person name="Neiman D."/>
            <person name="Pearson M."/>
            <person name="Priest M."/>
            <person name="Roberts A."/>
            <person name="Saif S."/>
            <person name="Shea T."/>
            <person name="Shenoy N."/>
            <person name="Sisk P."/>
            <person name="Stolte C."/>
            <person name="Sykes S."/>
            <person name="Yandava C."/>
            <person name="Wortman J."/>
            <person name="Nusbaum C."/>
            <person name="Birren B."/>
        </authorList>
    </citation>
    <scope>NUCLEOTIDE SEQUENCE</scope>
    <source>
        <strain evidence="1">R3-111a-1</strain>
    </source>
</reference>
<gene>
    <name evidence="2" type="primary">20340528</name>
    <name evidence="1" type="ORF">GGTG_00070</name>
</gene>